<name>A0A558DKZ1_9PSEU</name>
<evidence type="ECO:0000313" key="3">
    <source>
        <dbReference type="Proteomes" id="UP000320011"/>
    </source>
</evidence>
<feature type="compositionally biased region" description="Polar residues" evidence="1">
    <location>
        <begin position="13"/>
        <end position="22"/>
    </location>
</feature>
<proteinExistence type="predicted"/>
<accession>A0A558DKZ1</accession>
<sequence length="87" mass="8704">MPEAVRYAASPPDSAQSRSSYSPPAGIGLGLSVAKGFIDAMHSCTITAEDTPGGGLTITVALPAHLSGAAPADDYTPIATPAPSHDR</sequence>
<dbReference type="Proteomes" id="UP000320011">
    <property type="component" value="Unassembled WGS sequence"/>
</dbReference>
<dbReference type="GO" id="GO:0016772">
    <property type="term" value="F:transferase activity, transferring phosphorus-containing groups"/>
    <property type="evidence" value="ECO:0007669"/>
    <property type="project" value="InterPro"/>
</dbReference>
<feature type="region of interest" description="Disordered" evidence="1">
    <location>
        <begin position="1"/>
        <end position="23"/>
    </location>
</feature>
<dbReference type="Gene3D" id="3.30.565.10">
    <property type="entry name" value="Histidine kinase-like ATPase, C-terminal domain"/>
    <property type="match status" value="1"/>
</dbReference>
<dbReference type="EMBL" id="VJWX01000011">
    <property type="protein sequence ID" value="TVT61651.1"/>
    <property type="molecule type" value="Genomic_DNA"/>
</dbReference>
<dbReference type="SUPFAM" id="SSF55874">
    <property type="entry name" value="ATPase domain of HSP90 chaperone/DNA topoisomerase II/histidine kinase"/>
    <property type="match status" value="1"/>
</dbReference>
<protein>
    <submittedName>
        <fullName evidence="2">Uncharacterized protein</fullName>
    </submittedName>
</protein>
<organism evidence="2 3">
    <name type="scientific">Amycolatopsis rhizosphaerae</name>
    <dbReference type="NCBI Taxonomy" id="2053003"/>
    <lineage>
        <taxon>Bacteria</taxon>
        <taxon>Bacillati</taxon>
        <taxon>Actinomycetota</taxon>
        <taxon>Actinomycetes</taxon>
        <taxon>Pseudonocardiales</taxon>
        <taxon>Pseudonocardiaceae</taxon>
        <taxon>Amycolatopsis</taxon>
    </lineage>
</organism>
<dbReference type="PRINTS" id="PR00344">
    <property type="entry name" value="BCTRLSENSOR"/>
</dbReference>
<evidence type="ECO:0000313" key="2">
    <source>
        <dbReference type="EMBL" id="TVT61651.1"/>
    </source>
</evidence>
<dbReference type="OrthoDB" id="9786919at2"/>
<dbReference type="InterPro" id="IPR004358">
    <property type="entry name" value="Sig_transdc_His_kin-like_C"/>
</dbReference>
<gene>
    <name evidence="2" type="ORF">FNH05_02500</name>
</gene>
<evidence type="ECO:0000256" key="1">
    <source>
        <dbReference type="SAM" id="MobiDB-lite"/>
    </source>
</evidence>
<dbReference type="AlphaFoldDB" id="A0A558DKZ1"/>
<dbReference type="InterPro" id="IPR036890">
    <property type="entry name" value="HATPase_C_sf"/>
</dbReference>
<keyword evidence="3" id="KW-1185">Reference proteome</keyword>
<reference evidence="2 3" key="2">
    <citation type="submission" date="2019-08" db="EMBL/GenBank/DDBJ databases">
        <title>Amycolatopsis acidicola sp. nov., isolated from peat swamp forest soil.</title>
        <authorList>
            <person name="Srisuk N."/>
        </authorList>
    </citation>
    <scope>NUCLEOTIDE SEQUENCE [LARGE SCALE GENOMIC DNA]</scope>
    <source>
        <strain evidence="2 3">TBRC 6029</strain>
    </source>
</reference>
<reference evidence="2 3" key="1">
    <citation type="submission" date="2019-07" db="EMBL/GenBank/DDBJ databases">
        <authorList>
            <person name="Duangmal K."/>
            <person name="Teo W.F.A."/>
        </authorList>
    </citation>
    <scope>NUCLEOTIDE SEQUENCE [LARGE SCALE GENOMIC DNA]</scope>
    <source>
        <strain evidence="2 3">TBRC 6029</strain>
    </source>
</reference>
<feature type="region of interest" description="Disordered" evidence="1">
    <location>
        <begin position="68"/>
        <end position="87"/>
    </location>
</feature>
<comment type="caution">
    <text evidence="2">The sequence shown here is derived from an EMBL/GenBank/DDBJ whole genome shotgun (WGS) entry which is preliminary data.</text>
</comment>